<dbReference type="GO" id="GO:0031930">
    <property type="term" value="P:mitochondria-nucleus signaling pathway"/>
    <property type="evidence" value="ECO:0007669"/>
    <property type="project" value="TreeGrafter"/>
</dbReference>
<dbReference type="HOGENOM" id="CLU_025004_1_0_1"/>
<feature type="region of interest" description="Disordered" evidence="1">
    <location>
        <begin position="316"/>
        <end position="346"/>
    </location>
</feature>
<proteinExistence type="predicted"/>
<feature type="compositionally biased region" description="Polar residues" evidence="1">
    <location>
        <begin position="151"/>
        <end position="187"/>
    </location>
</feature>
<organism evidence="5">
    <name type="scientific">Metarhizium acridum (strain CQMa 102)</name>
    <dbReference type="NCBI Taxonomy" id="655827"/>
    <lineage>
        <taxon>Eukaryota</taxon>
        <taxon>Fungi</taxon>
        <taxon>Dikarya</taxon>
        <taxon>Ascomycota</taxon>
        <taxon>Pezizomycotina</taxon>
        <taxon>Sordariomycetes</taxon>
        <taxon>Hypocreomycetidae</taxon>
        <taxon>Hypocreales</taxon>
        <taxon>Clavicipitaceae</taxon>
        <taxon>Metarhizium</taxon>
    </lineage>
</organism>
<feature type="region of interest" description="Disordered" evidence="1">
    <location>
        <begin position="239"/>
        <end position="279"/>
    </location>
</feature>
<dbReference type="PANTHER" id="PTHR28014">
    <property type="entry name" value="NEGATIVE REGULATOR OF RAS-CAMP PATHWAY"/>
    <property type="match status" value="1"/>
</dbReference>
<feature type="domain" description="DUF3295" evidence="3">
    <location>
        <begin position="222"/>
        <end position="352"/>
    </location>
</feature>
<gene>
    <name evidence="4" type="ORF">MAC_00153</name>
</gene>
<evidence type="ECO:0000259" key="3">
    <source>
        <dbReference type="Pfam" id="PF11702"/>
    </source>
</evidence>
<keyword evidence="5" id="KW-1185">Reference proteome</keyword>
<dbReference type="AlphaFoldDB" id="E9DQY4"/>
<feature type="region of interest" description="Disordered" evidence="1">
    <location>
        <begin position="98"/>
        <end position="207"/>
    </location>
</feature>
<reference evidence="4 5" key="1">
    <citation type="journal article" date="2011" name="PLoS Genet.">
        <title>Genome sequencing and comparative transcriptomics of the model entomopathogenic fungi Metarhizium anisopliae and M. acridum.</title>
        <authorList>
            <person name="Gao Q."/>
            <person name="Jin K."/>
            <person name="Ying S.H."/>
            <person name="Zhang Y."/>
            <person name="Xiao G."/>
            <person name="Shang Y."/>
            <person name="Duan Z."/>
            <person name="Hu X."/>
            <person name="Xie X.Q."/>
            <person name="Zhou G."/>
            <person name="Peng G."/>
            <person name="Luo Z."/>
            <person name="Huang W."/>
            <person name="Wang B."/>
            <person name="Fang W."/>
            <person name="Wang S."/>
            <person name="Zhong Y."/>
            <person name="Ma L.J."/>
            <person name="St Leger R.J."/>
            <person name="Zhao G.P."/>
            <person name="Pei Y."/>
            <person name="Feng M.G."/>
            <person name="Xia Y."/>
            <person name="Wang C."/>
        </authorList>
    </citation>
    <scope>NUCLEOTIDE SEQUENCE [LARGE SCALE GENOMIC DNA]</scope>
    <source>
        <strain evidence="4 5">CQMa 102</strain>
    </source>
</reference>
<dbReference type="Pfam" id="PF11702">
    <property type="entry name" value="DUF3295"/>
    <property type="match status" value="1"/>
</dbReference>
<dbReference type="Proteomes" id="UP000002499">
    <property type="component" value="Unassembled WGS sequence"/>
</dbReference>
<feature type="compositionally biased region" description="Acidic residues" evidence="1">
    <location>
        <begin position="247"/>
        <end position="273"/>
    </location>
</feature>
<dbReference type="PANTHER" id="PTHR28014:SF1">
    <property type="entry name" value="NEGATIVE REGULATOR OF RAS-CAMP PATHWAY"/>
    <property type="match status" value="1"/>
</dbReference>
<dbReference type="GO" id="GO:0006808">
    <property type="term" value="P:regulation of nitrogen utilization"/>
    <property type="evidence" value="ECO:0007669"/>
    <property type="project" value="TreeGrafter"/>
</dbReference>
<dbReference type="OMA" id="QNECART"/>
<dbReference type="InterPro" id="IPR013860">
    <property type="entry name" value="AreA_GATA"/>
</dbReference>
<accession>E9DQY4</accession>
<evidence type="ECO:0000259" key="2">
    <source>
        <dbReference type="Pfam" id="PF08550"/>
    </source>
</evidence>
<evidence type="ECO:0000256" key="1">
    <source>
        <dbReference type="SAM" id="MobiDB-lite"/>
    </source>
</evidence>
<dbReference type="Pfam" id="PF08550">
    <property type="entry name" value="GATA_AreA"/>
    <property type="match status" value="1"/>
</dbReference>
<dbReference type="InParanoid" id="E9DQY4"/>
<dbReference type="OrthoDB" id="5054775at2759"/>
<dbReference type="GeneID" id="19244464"/>
<name>E9DQY4_METAQ</name>
<dbReference type="GO" id="GO:0000122">
    <property type="term" value="P:negative regulation of transcription by RNA polymerase II"/>
    <property type="evidence" value="ECO:0007669"/>
    <property type="project" value="TreeGrafter"/>
</dbReference>
<dbReference type="STRING" id="655827.E9DQY4"/>
<dbReference type="eggNOG" id="ENOG502SAS5">
    <property type="taxonomic scope" value="Eukaryota"/>
</dbReference>
<dbReference type="EMBL" id="GL698470">
    <property type="protein sequence ID" value="EFY93662.1"/>
    <property type="molecule type" value="Genomic_DNA"/>
</dbReference>
<feature type="domain" description="Nitrogen regulatory protein areA GATA-like" evidence="2">
    <location>
        <begin position="37"/>
        <end position="62"/>
    </location>
</feature>
<feature type="compositionally biased region" description="Polar residues" evidence="1">
    <location>
        <begin position="108"/>
        <end position="130"/>
    </location>
</feature>
<sequence length="354" mass="38131">MAAMFNNLYLHDSYALKLDTNVLDTLDSANPITLYTIWAIISRCADSVEQGRRLENRAWRLWKTAQTLERAIKKPATSTAIANLPSYTIPNKNCAETRNGEVPGLSHSVGSLTGGSLTDTETVGFTSVSRSPEGRTRIKGQRLRTPGSIGTKEQSLEQVPDNSYTPSLSPDGTESQVLHQSGPASEASSQDSLPEPSSSPAPKPVQPKQLARFALEDFRKSSGHSAPPNTSISNLTAQALQQSESAVDSDTEAEYVDESAIDDDSSDWDDSTEDSGKSSVNDKFFQRVKSKANLTSRPSLITLMLAQNECARTLGDRASRSTPAIRRTQAAPNGPSLGASPNDFNGTRLVIKGM</sequence>
<dbReference type="InterPro" id="IPR053043">
    <property type="entry name" value="Ras-cAMP_regulatory"/>
</dbReference>
<dbReference type="KEGG" id="maw:19244464"/>
<evidence type="ECO:0000313" key="5">
    <source>
        <dbReference type="Proteomes" id="UP000002499"/>
    </source>
</evidence>
<evidence type="ECO:0000313" key="4">
    <source>
        <dbReference type="EMBL" id="EFY93662.1"/>
    </source>
</evidence>
<dbReference type="InterPro" id="IPR021711">
    <property type="entry name" value="DUF3295"/>
</dbReference>
<protein>
    <submittedName>
        <fullName evidence="4">Uncharacterized protein</fullName>
    </submittedName>
</protein>
<dbReference type="GO" id="GO:0005737">
    <property type="term" value="C:cytoplasm"/>
    <property type="evidence" value="ECO:0007669"/>
    <property type="project" value="TreeGrafter"/>
</dbReference>